<dbReference type="Proteomes" id="UP000541610">
    <property type="component" value="Unassembled WGS sequence"/>
</dbReference>
<sequence>MFQSERPSSAPTKRGDTRPVQVMPRMTQATFGDLFPSGGSKVSSAAKMIVMNGRVLAVPFSPHSARERRCPTTTRNHVSPEIPIAKTASRPASASRIHGDSRKTSEYGAQFRDRPLCYSTMAQKPLTSYSPTSMRSRNRQAGVKPPSKNASQIVFNDGINADAKKRFWTTQRTFHNGTPLDLRTHQGIVSRENRWIRRMCHT</sequence>
<evidence type="ECO:0000313" key="3">
    <source>
        <dbReference type="Proteomes" id="UP000541610"/>
    </source>
</evidence>
<name>A0A7J6P4S4_PEROL</name>
<dbReference type="OrthoDB" id="311506at2759"/>
<evidence type="ECO:0000313" key="2">
    <source>
        <dbReference type="EMBL" id="KAF4690847.1"/>
    </source>
</evidence>
<dbReference type="EMBL" id="JABANP010000091">
    <property type="protein sequence ID" value="KAF4690847.1"/>
    <property type="molecule type" value="Genomic_DNA"/>
</dbReference>
<feature type="compositionally biased region" description="Polar residues" evidence="1">
    <location>
        <begin position="1"/>
        <end position="11"/>
    </location>
</feature>
<feature type="region of interest" description="Disordered" evidence="1">
    <location>
        <begin position="1"/>
        <end position="20"/>
    </location>
</feature>
<dbReference type="AlphaFoldDB" id="A0A7J6P4S4"/>
<organism evidence="2 3">
    <name type="scientific">Perkinsus olseni</name>
    <name type="common">Perkinsus atlanticus</name>
    <dbReference type="NCBI Taxonomy" id="32597"/>
    <lineage>
        <taxon>Eukaryota</taxon>
        <taxon>Sar</taxon>
        <taxon>Alveolata</taxon>
        <taxon>Perkinsozoa</taxon>
        <taxon>Perkinsea</taxon>
        <taxon>Perkinsida</taxon>
        <taxon>Perkinsidae</taxon>
        <taxon>Perkinsus</taxon>
    </lineage>
</organism>
<proteinExistence type="predicted"/>
<gene>
    <name evidence="2" type="ORF">FOZ60_016819</name>
</gene>
<protein>
    <submittedName>
        <fullName evidence="2">Uncharacterized protein</fullName>
    </submittedName>
</protein>
<evidence type="ECO:0000256" key="1">
    <source>
        <dbReference type="SAM" id="MobiDB-lite"/>
    </source>
</evidence>
<feature type="region of interest" description="Disordered" evidence="1">
    <location>
        <begin position="127"/>
        <end position="151"/>
    </location>
</feature>
<reference evidence="2 3" key="1">
    <citation type="submission" date="2020-04" db="EMBL/GenBank/DDBJ databases">
        <title>Perkinsus olseni comparative genomics.</title>
        <authorList>
            <person name="Bogema D.R."/>
        </authorList>
    </citation>
    <scope>NUCLEOTIDE SEQUENCE [LARGE SCALE GENOMIC DNA]</scope>
    <source>
        <strain evidence="2">00978-12</strain>
    </source>
</reference>
<comment type="caution">
    <text evidence="2">The sequence shown here is derived from an EMBL/GenBank/DDBJ whole genome shotgun (WGS) entry which is preliminary data.</text>
</comment>
<accession>A0A7J6P4S4</accession>
<feature type="region of interest" description="Disordered" evidence="1">
    <location>
        <begin position="83"/>
        <end position="105"/>
    </location>
</feature>